<keyword evidence="2" id="KW-1185">Reference proteome</keyword>
<evidence type="ECO:0000313" key="2">
    <source>
        <dbReference type="Proteomes" id="UP000019132"/>
    </source>
</evidence>
<dbReference type="GO" id="GO:0030983">
    <property type="term" value="F:mismatched DNA binding"/>
    <property type="evidence" value="ECO:0007669"/>
    <property type="project" value="InterPro"/>
</dbReference>
<reference evidence="1" key="3">
    <citation type="submission" date="2015-02" db="UniProtKB">
        <authorList>
            <consortium name="EnsemblProtists"/>
        </authorList>
    </citation>
    <scope>IDENTIFICATION</scope>
    <source>
        <strain evidence="1">DAOM BR144</strain>
    </source>
</reference>
<dbReference type="EnsemblProtists" id="PYU1_T005190">
    <property type="protein sequence ID" value="PYU1_T005190"/>
    <property type="gene ID" value="PYU1_G005179"/>
</dbReference>
<dbReference type="AlphaFoldDB" id="K3WJP8"/>
<dbReference type="Gene3D" id="3.30.420.110">
    <property type="entry name" value="MutS, connector domain"/>
    <property type="match status" value="1"/>
</dbReference>
<dbReference type="InterPro" id="IPR036678">
    <property type="entry name" value="MutS_con_dom_sf"/>
</dbReference>
<dbReference type="VEuPathDB" id="FungiDB:PYU1_G005179"/>
<dbReference type="InParanoid" id="K3WJP8"/>
<dbReference type="GO" id="GO:0005524">
    <property type="term" value="F:ATP binding"/>
    <property type="evidence" value="ECO:0007669"/>
    <property type="project" value="InterPro"/>
</dbReference>
<protein>
    <submittedName>
        <fullName evidence="1">Uncharacterized protein</fullName>
    </submittedName>
</protein>
<dbReference type="HOGENOM" id="CLU_1735126_0_0_1"/>
<sequence length="151" mass="16149">MKPPNPATVALNDNDSSLMPRYDVTSLSGLAAAATLSSGGGGRRTPTTTSRGATMAQASANASFLIAAVTENRAREIGICAIDLVAPYELLLWSIIDSHSYADTISLLHAYQPTEILIVETTKANKMNDEVTKRFSGSICRVVPVARKYFE</sequence>
<dbReference type="GO" id="GO:0006298">
    <property type="term" value="P:mismatch repair"/>
    <property type="evidence" value="ECO:0007669"/>
    <property type="project" value="InterPro"/>
</dbReference>
<organism evidence="1 2">
    <name type="scientific">Globisporangium ultimum (strain ATCC 200006 / CBS 805.95 / DAOM BR144)</name>
    <name type="common">Pythium ultimum</name>
    <dbReference type="NCBI Taxonomy" id="431595"/>
    <lineage>
        <taxon>Eukaryota</taxon>
        <taxon>Sar</taxon>
        <taxon>Stramenopiles</taxon>
        <taxon>Oomycota</taxon>
        <taxon>Peronosporomycetes</taxon>
        <taxon>Pythiales</taxon>
        <taxon>Pythiaceae</taxon>
        <taxon>Globisporangium</taxon>
    </lineage>
</organism>
<reference evidence="2" key="2">
    <citation type="submission" date="2010-04" db="EMBL/GenBank/DDBJ databases">
        <authorList>
            <person name="Buell R."/>
            <person name="Hamilton J."/>
            <person name="Hostetler J."/>
        </authorList>
    </citation>
    <scope>NUCLEOTIDE SEQUENCE [LARGE SCALE GENOMIC DNA]</scope>
    <source>
        <strain evidence="2">DAOM:BR144</strain>
    </source>
</reference>
<dbReference type="eggNOG" id="KOG0220">
    <property type="taxonomic scope" value="Eukaryota"/>
</dbReference>
<evidence type="ECO:0000313" key="1">
    <source>
        <dbReference type="EnsemblProtists" id="PYU1_T005190"/>
    </source>
</evidence>
<dbReference type="EMBL" id="GL376633">
    <property type="status" value="NOT_ANNOTATED_CDS"/>
    <property type="molecule type" value="Genomic_DNA"/>
</dbReference>
<dbReference type="STRING" id="431595.K3WJP8"/>
<name>K3WJP8_GLOUD</name>
<dbReference type="Proteomes" id="UP000019132">
    <property type="component" value="Unassembled WGS sequence"/>
</dbReference>
<reference evidence="2" key="1">
    <citation type="journal article" date="2010" name="Genome Biol.">
        <title>Genome sequence of the necrotrophic plant pathogen Pythium ultimum reveals original pathogenicity mechanisms and effector repertoire.</title>
        <authorList>
            <person name="Levesque C.A."/>
            <person name="Brouwer H."/>
            <person name="Cano L."/>
            <person name="Hamilton J.P."/>
            <person name="Holt C."/>
            <person name="Huitema E."/>
            <person name="Raffaele S."/>
            <person name="Robideau G.P."/>
            <person name="Thines M."/>
            <person name="Win J."/>
            <person name="Zerillo M.M."/>
            <person name="Beakes G.W."/>
            <person name="Boore J.L."/>
            <person name="Busam D."/>
            <person name="Dumas B."/>
            <person name="Ferriera S."/>
            <person name="Fuerstenberg S.I."/>
            <person name="Gachon C.M."/>
            <person name="Gaulin E."/>
            <person name="Govers F."/>
            <person name="Grenville-Briggs L."/>
            <person name="Horner N."/>
            <person name="Hostetler J."/>
            <person name="Jiang R.H."/>
            <person name="Johnson J."/>
            <person name="Krajaejun T."/>
            <person name="Lin H."/>
            <person name="Meijer H.J."/>
            <person name="Moore B."/>
            <person name="Morris P."/>
            <person name="Phuntmart V."/>
            <person name="Puiu D."/>
            <person name="Shetty J."/>
            <person name="Stajich J.E."/>
            <person name="Tripathy S."/>
            <person name="Wawra S."/>
            <person name="van West P."/>
            <person name="Whitty B.R."/>
            <person name="Coutinho P.M."/>
            <person name="Henrissat B."/>
            <person name="Martin F."/>
            <person name="Thomas P.D."/>
            <person name="Tyler B.M."/>
            <person name="De Vries R.P."/>
            <person name="Kamoun S."/>
            <person name="Yandell M."/>
            <person name="Tisserat N."/>
            <person name="Buell C.R."/>
        </authorList>
    </citation>
    <scope>NUCLEOTIDE SEQUENCE</scope>
    <source>
        <strain evidence="2">DAOM:BR144</strain>
    </source>
</reference>
<proteinExistence type="predicted"/>
<accession>K3WJP8</accession>